<dbReference type="Pfam" id="PF11725">
    <property type="entry name" value="AvrE_T3Es"/>
    <property type="match status" value="1"/>
</dbReference>
<organism evidence="2">
    <name type="scientific">Pseudomonas viridiflava</name>
    <name type="common">Phytomonas viridiflava</name>
    <dbReference type="NCBI Taxonomy" id="33069"/>
    <lineage>
        <taxon>Bacteria</taxon>
        <taxon>Pseudomonadati</taxon>
        <taxon>Pseudomonadota</taxon>
        <taxon>Gammaproteobacteria</taxon>
        <taxon>Pseudomonadales</taxon>
        <taxon>Pseudomonadaceae</taxon>
        <taxon>Pseudomonas</taxon>
    </lineage>
</organism>
<accession>A8E4H2</accession>
<feature type="region of interest" description="Disordered" evidence="1">
    <location>
        <begin position="1"/>
        <end position="190"/>
    </location>
</feature>
<feature type="compositionally biased region" description="Polar residues" evidence="1">
    <location>
        <begin position="160"/>
        <end position="171"/>
    </location>
</feature>
<protein>
    <submittedName>
        <fullName evidence="2">AvrE</fullName>
    </submittedName>
</protein>
<feature type="region of interest" description="Disordered" evidence="1">
    <location>
        <begin position="1408"/>
        <end position="1436"/>
    </location>
</feature>
<evidence type="ECO:0000313" key="2">
    <source>
        <dbReference type="EMBL" id="AAX52435.1"/>
    </source>
</evidence>
<feature type="compositionally biased region" description="Polar residues" evidence="1">
    <location>
        <begin position="1"/>
        <end position="27"/>
    </location>
</feature>
<sequence length="1740" mass="189546">MQTPSINRTTANAVQPQTHTSSGTATDVRQHARPVSQQASHSLGSIGKRMAKNVGKMFQKPKPARQIVENQPVARAPLRSDLKKPSDDLQMQAVQSSVPVRKVRFDLPENPVEQSSGSTGPKGPKGKGKAVEDTSLTQESEDHLKSDDDVRQWPLRSRQNEASSSGTTANETIEPFAPQPGSLSRSKAGRFDGPAEELVRAGQQQSAVTLDTKGKPDFSAFQTPGMAPLLDQILANDKQTYLALHSEPGAENHLLLESSGHLLHMTQNDVSLAVIRSSQQTPAAGAQKHADVGLETNAGQALVTVNGESATLQLPGKAHLAQITGVHRNPDGEQLRVHEDRLYQFDTVALRWKIPEGNEDNVFNSLTTGGNGSIYAKSDDVVVDLSSMEMPHLEVAELQSFSVAPDNTVACLSGKDTQTLLVADMSPGIGGPRHQKTLKLDGGNAQAASVGLSADHLFIADTQGRLYTAPRDALKDDAPQLSLEPDQQYLLEGKPPGGHDKVTGFISGDDGRVHALVKNRQGDVHSHALDPQRSRLESGWNLTEALALDNTTGMPTVAPPEPAARLNLDRSGLVGLSAGRLQRWDSTPQCWKDAGIKDIDQLQRGADSNAYALKGGKLHKLTVSPEHPNIVFGAHTSLAQTARSTKVELGTEIEGLEGRVITAFAMVSDKQFVALDDEKKLTAHRKDGEPVSFTHEGLQGDIKTLSLDEKHNLYALTSTGGLFRMSRQDWQATRLSDLMKAKWNAVPAPDGRPVKALFSNDDNMLSVQVEGAADQSLMRLKGGEWKTFTQRPVEENGLNDTHQRIKRSHKNWRIPLTGLTVKHETNIGGRGGMEKSHRAPAREFIRANIWKNTLETPRWMKNVGNHIQHRYHGRDGLMELYKKELIVFKQLELIHEAEGSVPAPGKDLKTRIEQLKNLGPRGEKLVKDLESLRKELEDHSHTALIAIGQSFGTVKNLHQQDGVLNQHGELAKSTRRLKLGKKLESLGKKLNFKSSGHNLIKELDNALSRIAPSPASPTAELLKTLKDNGVKISHQKTDMPLGQRRDAGEEQGLSKARLALDLVTLNELGKLLDQAELLTPQNDLSALEQKLATLRDTTYGENPIKVMTDMGFTDNAALETSYDSVKTFLKAFKKPDHAVSVNMRAATGSKDQIELADKFKSMLKQLEHGDDEIGLTRSYGGNLTSPFVILADNATGPWPTAGATGNRNYILNAERTDGGITLYLISEAAGNVSGGVGGGKDYWPAWVDENNPARSVDIGNDRRMNPGFRLGGELTATAAGSQRNGVIFNVADENIDAFVDDLFEGKLNPLQVMKKAVDHETYQARRFNFDITAGGTAEFRLGFDISEQDSDPLSAVARLGVLANVTVNLMSYTDYSLTQKNEKTELREGGKNRPRWLNSLMMGLQGRTQLSGTHTNPTSTPASAPGPTPATQSAANNVGINATVSVEDRTVKRVKFRYNVATPMTAKSLDKLSASLGKTFPDNATKTSLAELAKLTDAASGEAPDAAVKARLDGLKALFADKTSQNDQQYKALRDLKRAVVQHESSLKKHSVLDNARFETSKTNLSGLDSESMLTKIMSSVRTASAPGNAARVAEFMRKDPKLRAMLKEMQASDGTLARVRLEPKDSLIDRIDEGSLNGDMTQKELSGLLEDRNQMRIKRLVVFHTATQAENFTLPTPLASYNSGTSLNVTKVLGRVNFIYGEDQDTPIGYTFDGELSRPSQSLNEAADLLKKQGFEFKT</sequence>
<evidence type="ECO:0000256" key="1">
    <source>
        <dbReference type="SAM" id="MobiDB-lite"/>
    </source>
</evidence>
<gene>
    <name evidence="2" type="primary">avrE</name>
    <name evidence="2" type="ORF">PAI-R1-ORF72</name>
</gene>
<reference evidence="2" key="1">
    <citation type="journal article" date="2007" name="Genetics">
        <title>Molecular evolution of pathogenicity-island genes in Pseudomonas viridiflava.</title>
        <authorList>
            <person name="Araki H."/>
            <person name="Innan H."/>
            <person name="Kreitman M."/>
            <person name="Bergelson J."/>
        </authorList>
    </citation>
    <scope>NUCLEOTIDE SEQUENCE</scope>
    <source>
        <strain evidence="2">PT220.1a</strain>
    </source>
</reference>
<name>A8E4H2_PSEVI</name>
<feature type="compositionally biased region" description="Low complexity" evidence="1">
    <location>
        <begin position="1415"/>
        <end position="1435"/>
    </location>
</feature>
<feature type="compositionally biased region" description="Basic and acidic residues" evidence="1">
    <location>
        <begin position="78"/>
        <end position="87"/>
    </location>
</feature>
<dbReference type="EMBL" id="AY859356">
    <property type="protein sequence ID" value="AAX52435.1"/>
    <property type="molecule type" value="Genomic_DNA"/>
</dbReference>
<feature type="compositionally biased region" description="Basic and acidic residues" evidence="1">
    <location>
        <begin position="140"/>
        <end position="151"/>
    </location>
</feature>
<dbReference type="InterPro" id="IPR021085">
    <property type="entry name" value="AvrE_T3Es"/>
</dbReference>
<proteinExistence type="predicted"/>